<evidence type="ECO:0000313" key="2">
    <source>
        <dbReference type="Proteomes" id="UP001139308"/>
    </source>
</evidence>
<dbReference type="AlphaFoldDB" id="A0A9X1RJ90"/>
<gene>
    <name evidence="1" type="ORF">L5014_02710</name>
</gene>
<comment type="caution">
    <text evidence="1">The sequence shown here is derived from an EMBL/GenBank/DDBJ whole genome shotgun (WGS) entry which is preliminary data.</text>
</comment>
<name>A0A9X1RJ90_9BURK</name>
<organism evidence="1 2">
    <name type="scientific">Paraburkholderia tagetis</name>
    <dbReference type="NCBI Taxonomy" id="2913261"/>
    <lineage>
        <taxon>Bacteria</taxon>
        <taxon>Pseudomonadati</taxon>
        <taxon>Pseudomonadota</taxon>
        <taxon>Betaproteobacteria</taxon>
        <taxon>Burkholderiales</taxon>
        <taxon>Burkholderiaceae</taxon>
        <taxon>Paraburkholderia</taxon>
    </lineage>
</organism>
<proteinExistence type="predicted"/>
<reference evidence="1" key="1">
    <citation type="submission" date="2022-01" db="EMBL/GenBank/DDBJ databases">
        <title>Genome sequence and assembly of Parabukholderia sp. RG36.</title>
        <authorList>
            <person name="Chhetri G."/>
        </authorList>
    </citation>
    <scope>NUCLEOTIDE SEQUENCE</scope>
    <source>
        <strain evidence="1">RG36</strain>
    </source>
</reference>
<sequence>MDELNVTETSGEKPNNELVITGDTLSVPVGDGRTLTLTYPGPLAQYDLVDAMGPAAADNARLVRMYLPMIYLTGIDEQKLTPCTSLREMRGLVTRLGHKGLAALQRGVAAFDQRDEQGLAEQAKK</sequence>
<dbReference type="EMBL" id="JAKLJA010000001">
    <property type="protein sequence ID" value="MCG5072283.1"/>
    <property type="molecule type" value="Genomic_DNA"/>
</dbReference>
<keyword evidence="2" id="KW-1185">Reference proteome</keyword>
<accession>A0A9X1RJ90</accession>
<dbReference type="RefSeq" id="WP_238462034.1">
    <property type="nucleotide sequence ID" value="NZ_JAKLJA010000001.1"/>
</dbReference>
<protein>
    <submittedName>
        <fullName evidence="1">Uncharacterized protein</fullName>
    </submittedName>
</protein>
<evidence type="ECO:0000313" key="1">
    <source>
        <dbReference type="EMBL" id="MCG5072283.1"/>
    </source>
</evidence>
<dbReference type="Proteomes" id="UP001139308">
    <property type="component" value="Unassembled WGS sequence"/>
</dbReference>